<feature type="domain" description="NAD-dependent epimerase/dehydratase" evidence="2">
    <location>
        <begin position="11"/>
        <end position="236"/>
    </location>
</feature>
<evidence type="ECO:0000256" key="1">
    <source>
        <dbReference type="ARBA" id="ARBA00007637"/>
    </source>
</evidence>
<comment type="similarity">
    <text evidence="1">Belongs to the NAD(P)-dependent epimerase/dehydratase family.</text>
</comment>
<proteinExistence type="inferred from homology"/>
<evidence type="ECO:0000313" key="4">
    <source>
        <dbReference type="Proteomes" id="UP000245999"/>
    </source>
</evidence>
<dbReference type="PANTHER" id="PTHR43000">
    <property type="entry name" value="DTDP-D-GLUCOSE 4,6-DEHYDRATASE-RELATED"/>
    <property type="match status" value="1"/>
</dbReference>
<dbReference type="KEGG" id="hnv:DDQ68_20290"/>
<dbReference type="InterPro" id="IPR001509">
    <property type="entry name" value="Epimerase_deHydtase"/>
</dbReference>
<keyword evidence="4" id="KW-1185">Reference proteome</keyword>
<dbReference type="Gene3D" id="3.90.25.10">
    <property type="entry name" value="UDP-galactose 4-epimerase, domain 1"/>
    <property type="match status" value="1"/>
</dbReference>
<evidence type="ECO:0000259" key="2">
    <source>
        <dbReference type="Pfam" id="PF01370"/>
    </source>
</evidence>
<sequence length="309" mass="34160">MCIHSQVMKKILIIGSKGFIGSHAYRYFLAQSEVACWGCDVVVDYTDERYFVIDSSSSDFNELFEAEAFDYCLNCSGAASVPDSLKHPFRDFSLNTYNVSKMLEAIRRHAPACHFLNLSSAAVYGNPTALPIVETSAGQPVSPYGQNKLMAEMLCQQYYQYFGIATCSLRIFSAYGPGLQKQLLWDVFQRSRQGDALVLFGTGDESRDFIFVADIVRAIALVIEHGAFDGRAYNLASGTETTVRELVTELLQALGHAGALSFSGTSRSGDPVNWRADISQLTNLGFAPTVSIREGIQQYVQWLSEKGLR</sequence>
<dbReference type="AlphaFoldDB" id="A0A2Z3GT92"/>
<dbReference type="EMBL" id="CP029145">
    <property type="protein sequence ID" value="AWM34907.1"/>
    <property type="molecule type" value="Genomic_DNA"/>
</dbReference>
<accession>A0A2Z3GT92</accession>
<protein>
    <submittedName>
        <fullName evidence="3">dTDP-glucose 4,6-dehydratase</fullName>
    </submittedName>
</protein>
<organism evidence="3 4">
    <name type="scientific">Hymenobacter nivis</name>
    <dbReference type="NCBI Taxonomy" id="1850093"/>
    <lineage>
        <taxon>Bacteria</taxon>
        <taxon>Pseudomonadati</taxon>
        <taxon>Bacteroidota</taxon>
        <taxon>Cytophagia</taxon>
        <taxon>Cytophagales</taxon>
        <taxon>Hymenobacteraceae</taxon>
        <taxon>Hymenobacter</taxon>
    </lineage>
</organism>
<dbReference type="Proteomes" id="UP000245999">
    <property type="component" value="Chromosome"/>
</dbReference>
<dbReference type="OrthoDB" id="9810015at2"/>
<gene>
    <name evidence="3" type="ORF">DDQ68_20290</name>
</gene>
<dbReference type="Gene3D" id="3.40.50.720">
    <property type="entry name" value="NAD(P)-binding Rossmann-like Domain"/>
    <property type="match status" value="1"/>
</dbReference>
<dbReference type="InterPro" id="IPR036291">
    <property type="entry name" value="NAD(P)-bd_dom_sf"/>
</dbReference>
<name>A0A2Z3GT92_9BACT</name>
<dbReference type="SUPFAM" id="SSF51735">
    <property type="entry name" value="NAD(P)-binding Rossmann-fold domains"/>
    <property type="match status" value="1"/>
</dbReference>
<reference evidence="4" key="1">
    <citation type="submission" date="2018-04" db="EMBL/GenBank/DDBJ databases">
        <title>Complete genome of Antarctic heterotrophic bacterium Hymenobacter nivis.</title>
        <authorList>
            <person name="Terashima M."/>
        </authorList>
    </citation>
    <scope>NUCLEOTIDE SEQUENCE [LARGE SCALE GENOMIC DNA]</scope>
    <source>
        <strain evidence="4">NBRC 111535</strain>
    </source>
</reference>
<dbReference type="Pfam" id="PF01370">
    <property type="entry name" value="Epimerase"/>
    <property type="match status" value="1"/>
</dbReference>
<evidence type="ECO:0000313" key="3">
    <source>
        <dbReference type="EMBL" id="AWM34907.1"/>
    </source>
</evidence>